<dbReference type="EnsemblMetazoa" id="GAUT035128-RA">
    <property type="protein sequence ID" value="GAUT035128-PA"/>
    <property type="gene ID" value="GAUT035128"/>
</dbReference>
<evidence type="ECO:0000313" key="1">
    <source>
        <dbReference type="EnsemblMetazoa" id="GAUT035128-PA"/>
    </source>
</evidence>
<name>A0A1A9VEY1_GLOAU</name>
<reference evidence="1" key="1">
    <citation type="submission" date="2020-05" db="UniProtKB">
        <authorList>
            <consortium name="EnsemblMetazoa"/>
        </authorList>
    </citation>
    <scope>IDENTIFICATION</scope>
    <source>
        <strain evidence="1">TTRI</strain>
    </source>
</reference>
<protein>
    <submittedName>
        <fullName evidence="1">Uncharacterized protein</fullName>
    </submittedName>
</protein>
<dbReference type="Proteomes" id="UP000078200">
    <property type="component" value="Unassembled WGS sequence"/>
</dbReference>
<organism evidence="1 2">
    <name type="scientific">Glossina austeni</name>
    <name type="common">Savannah tsetse fly</name>
    <dbReference type="NCBI Taxonomy" id="7395"/>
    <lineage>
        <taxon>Eukaryota</taxon>
        <taxon>Metazoa</taxon>
        <taxon>Ecdysozoa</taxon>
        <taxon>Arthropoda</taxon>
        <taxon>Hexapoda</taxon>
        <taxon>Insecta</taxon>
        <taxon>Pterygota</taxon>
        <taxon>Neoptera</taxon>
        <taxon>Endopterygota</taxon>
        <taxon>Diptera</taxon>
        <taxon>Brachycera</taxon>
        <taxon>Muscomorpha</taxon>
        <taxon>Hippoboscoidea</taxon>
        <taxon>Glossinidae</taxon>
        <taxon>Glossina</taxon>
    </lineage>
</organism>
<proteinExistence type="predicted"/>
<accession>A0A1A9VEY1</accession>
<dbReference type="AlphaFoldDB" id="A0A1A9VEY1"/>
<keyword evidence="2" id="KW-1185">Reference proteome</keyword>
<sequence length="129" mass="15396">MHRNVKQNKTKRNVDKKIRQQYDFRSHRQPMNERRILKQFANKDSKLNLRDDATINEIIKKPTVLTFEPLCICAHAHSRIRFWHLQERKESTSHIDIKFNFPVKDVESNINSLQQPAAYQKSKGKKAKE</sequence>
<dbReference type="VEuPathDB" id="VectorBase:GAUT035128"/>
<evidence type="ECO:0000313" key="2">
    <source>
        <dbReference type="Proteomes" id="UP000078200"/>
    </source>
</evidence>